<keyword evidence="2" id="KW-1185">Reference proteome</keyword>
<comment type="caution">
    <text evidence="1">The sequence shown here is derived from an EMBL/GenBank/DDBJ whole genome shotgun (WGS) entry which is preliminary data.</text>
</comment>
<dbReference type="EMBL" id="CM020620">
    <property type="protein sequence ID" value="KAK1870039.1"/>
    <property type="molecule type" value="Genomic_DNA"/>
</dbReference>
<gene>
    <name evidence="1" type="ORF">I4F81_012502</name>
</gene>
<accession>A0ACC3CJQ2</accession>
<proteinExistence type="predicted"/>
<protein>
    <submittedName>
        <fullName evidence="1">Uncharacterized protein</fullName>
    </submittedName>
</protein>
<name>A0ACC3CJQ2_PYRYE</name>
<organism evidence="1 2">
    <name type="scientific">Pyropia yezoensis</name>
    <name type="common">Susabi-nori</name>
    <name type="synonym">Porphyra yezoensis</name>
    <dbReference type="NCBI Taxonomy" id="2788"/>
    <lineage>
        <taxon>Eukaryota</taxon>
        <taxon>Rhodophyta</taxon>
        <taxon>Bangiophyceae</taxon>
        <taxon>Bangiales</taxon>
        <taxon>Bangiaceae</taxon>
        <taxon>Pyropia</taxon>
    </lineage>
</organism>
<sequence>MVHFGFLRAWSSVREPVLAELARWTHSFSPTWTLTCTGHSLGGALATLCAADVRALHPATPVSLVTFGQPRVGNAAWAAAVDGLCPHATRVIHDGDAVALCPTGDYCHGGRASGETAVAARTPGVGAAGAVPTAPVVPTVTDEEVWASLNSGGDSLWHHVEDAYFASIAQCVEQVLEEQGVPAA</sequence>
<evidence type="ECO:0000313" key="2">
    <source>
        <dbReference type="Proteomes" id="UP000798662"/>
    </source>
</evidence>
<dbReference type="Proteomes" id="UP000798662">
    <property type="component" value="Chromosome 3"/>
</dbReference>
<reference evidence="1" key="1">
    <citation type="submission" date="2019-11" db="EMBL/GenBank/DDBJ databases">
        <title>Nori genome reveals adaptations in red seaweeds to the harsh intertidal environment.</title>
        <authorList>
            <person name="Wang D."/>
            <person name="Mao Y."/>
        </authorList>
    </citation>
    <scope>NUCLEOTIDE SEQUENCE</scope>
    <source>
        <tissue evidence="1">Gametophyte</tissue>
    </source>
</reference>
<evidence type="ECO:0000313" key="1">
    <source>
        <dbReference type="EMBL" id="KAK1870039.1"/>
    </source>
</evidence>